<feature type="region of interest" description="Disordered" evidence="1">
    <location>
        <begin position="47"/>
        <end position="92"/>
    </location>
</feature>
<sequence>MRIITWISRINLVEEFLDLKMVEGQAWGIGYKCGILVEEKANQDQVAVKDARKPPSFGIKQKTKNKVGEKLRQQPLDRDREAGRQAGGTESV</sequence>
<dbReference type="AlphaFoldDB" id="A0AAD9ZZ13"/>
<comment type="caution">
    <text evidence="2">The sequence shown here is derived from an EMBL/GenBank/DDBJ whole genome shotgun (WGS) entry which is preliminary data.</text>
</comment>
<organism evidence="2 3">
    <name type="scientific">Dipteronia sinensis</name>
    <dbReference type="NCBI Taxonomy" id="43782"/>
    <lineage>
        <taxon>Eukaryota</taxon>
        <taxon>Viridiplantae</taxon>
        <taxon>Streptophyta</taxon>
        <taxon>Embryophyta</taxon>
        <taxon>Tracheophyta</taxon>
        <taxon>Spermatophyta</taxon>
        <taxon>Magnoliopsida</taxon>
        <taxon>eudicotyledons</taxon>
        <taxon>Gunneridae</taxon>
        <taxon>Pentapetalae</taxon>
        <taxon>rosids</taxon>
        <taxon>malvids</taxon>
        <taxon>Sapindales</taxon>
        <taxon>Sapindaceae</taxon>
        <taxon>Hippocastanoideae</taxon>
        <taxon>Acereae</taxon>
        <taxon>Dipteronia</taxon>
    </lineage>
</organism>
<gene>
    <name evidence="2" type="ORF">Dsin_026378</name>
</gene>
<evidence type="ECO:0000313" key="3">
    <source>
        <dbReference type="Proteomes" id="UP001281410"/>
    </source>
</evidence>
<reference evidence="2" key="1">
    <citation type="journal article" date="2023" name="Plant J.">
        <title>Genome sequences and population genomics provide insights into the demographic history, inbreeding, and mutation load of two 'living fossil' tree species of Dipteronia.</title>
        <authorList>
            <person name="Feng Y."/>
            <person name="Comes H.P."/>
            <person name="Chen J."/>
            <person name="Zhu S."/>
            <person name="Lu R."/>
            <person name="Zhang X."/>
            <person name="Li P."/>
            <person name="Qiu J."/>
            <person name="Olsen K.M."/>
            <person name="Qiu Y."/>
        </authorList>
    </citation>
    <scope>NUCLEOTIDE SEQUENCE</scope>
    <source>
        <strain evidence="2">NBL</strain>
    </source>
</reference>
<proteinExistence type="predicted"/>
<accession>A0AAD9ZZ13</accession>
<name>A0AAD9ZZ13_9ROSI</name>
<evidence type="ECO:0000313" key="2">
    <source>
        <dbReference type="EMBL" id="KAK3195068.1"/>
    </source>
</evidence>
<protein>
    <submittedName>
        <fullName evidence="2">Uncharacterized protein</fullName>
    </submittedName>
</protein>
<dbReference type="Proteomes" id="UP001281410">
    <property type="component" value="Unassembled WGS sequence"/>
</dbReference>
<evidence type="ECO:0000256" key="1">
    <source>
        <dbReference type="SAM" id="MobiDB-lite"/>
    </source>
</evidence>
<keyword evidence="3" id="KW-1185">Reference proteome</keyword>
<feature type="compositionally biased region" description="Basic and acidic residues" evidence="1">
    <location>
        <begin position="66"/>
        <end position="83"/>
    </location>
</feature>
<dbReference type="EMBL" id="JANJYJ010000008">
    <property type="protein sequence ID" value="KAK3195068.1"/>
    <property type="molecule type" value="Genomic_DNA"/>
</dbReference>